<evidence type="ECO:0000313" key="4">
    <source>
        <dbReference type="Proteomes" id="UP000593567"/>
    </source>
</evidence>
<dbReference type="Proteomes" id="UP000593567">
    <property type="component" value="Unassembled WGS sequence"/>
</dbReference>
<dbReference type="OrthoDB" id="6764942at2759"/>
<organism evidence="3 4">
    <name type="scientific">Bugula neritina</name>
    <name type="common">Brown bryozoan</name>
    <name type="synonym">Sertularia neritina</name>
    <dbReference type="NCBI Taxonomy" id="10212"/>
    <lineage>
        <taxon>Eukaryota</taxon>
        <taxon>Metazoa</taxon>
        <taxon>Spiralia</taxon>
        <taxon>Lophotrochozoa</taxon>
        <taxon>Bryozoa</taxon>
        <taxon>Gymnolaemata</taxon>
        <taxon>Cheilostomatida</taxon>
        <taxon>Flustrina</taxon>
        <taxon>Buguloidea</taxon>
        <taxon>Bugulidae</taxon>
        <taxon>Bugula</taxon>
    </lineage>
</organism>
<dbReference type="Gene3D" id="1.10.510.10">
    <property type="entry name" value="Transferase(Phosphotransferase) domain 1"/>
    <property type="match status" value="1"/>
</dbReference>
<dbReference type="PROSITE" id="PS50011">
    <property type="entry name" value="PROTEIN_KINASE_DOM"/>
    <property type="match status" value="1"/>
</dbReference>
<dbReference type="GO" id="GO:0004672">
    <property type="term" value="F:protein kinase activity"/>
    <property type="evidence" value="ECO:0007669"/>
    <property type="project" value="InterPro"/>
</dbReference>
<evidence type="ECO:0000259" key="1">
    <source>
        <dbReference type="PROSITE" id="PS50011"/>
    </source>
</evidence>
<sequence>MSYLAEAADIMKDIVEAIAYLHSQGIAHRDVKVYTLISYISSSGYNVGYGSCTCAYQLNGKFLTGPSCILKENKV</sequence>
<evidence type="ECO:0000313" key="3">
    <source>
        <dbReference type="EMBL" id="KAF6041555.1"/>
    </source>
</evidence>
<dbReference type="GO" id="GO:0005524">
    <property type="term" value="F:ATP binding"/>
    <property type="evidence" value="ECO:0007669"/>
    <property type="project" value="InterPro"/>
</dbReference>
<dbReference type="SUPFAM" id="SSF56112">
    <property type="entry name" value="Protein kinase-like (PK-like)"/>
    <property type="match status" value="1"/>
</dbReference>
<protein>
    <recommendedName>
        <fullName evidence="1">Protein kinase domain-containing protein</fullName>
    </recommendedName>
</protein>
<dbReference type="AlphaFoldDB" id="A0A7J7KTZ3"/>
<dbReference type="EMBL" id="VXIV02000024">
    <property type="protein sequence ID" value="KAF6041555.1"/>
    <property type="molecule type" value="Genomic_DNA"/>
</dbReference>
<name>A0A7J7KTZ3_BUGNE</name>
<proteinExistence type="predicted"/>
<evidence type="ECO:0000313" key="2">
    <source>
        <dbReference type="EMBL" id="KAF6032520.1"/>
    </source>
</evidence>
<dbReference type="InterPro" id="IPR011009">
    <property type="entry name" value="Kinase-like_dom_sf"/>
</dbReference>
<keyword evidence="4" id="KW-1185">Reference proteome</keyword>
<dbReference type="InterPro" id="IPR000719">
    <property type="entry name" value="Prot_kinase_dom"/>
</dbReference>
<feature type="domain" description="Protein kinase" evidence="1">
    <location>
        <begin position="1"/>
        <end position="75"/>
    </location>
</feature>
<reference evidence="3 4" key="2">
    <citation type="submission" date="2020-06" db="EMBL/GenBank/DDBJ databases">
        <title>Draft genome of Bugula neritina, a colonial animal packing powerful symbionts and potential medicines.</title>
        <authorList>
            <person name="Rayko M."/>
        </authorList>
    </citation>
    <scope>NUCLEOTIDE SEQUENCE [LARGE SCALE GENOMIC DNA]</scope>
    <source>
        <strain evidence="3">Kwan_BN1</strain>
    </source>
</reference>
<dbReference type="EMBL" id="VXIV02001497">
    <property type="protein sequence ID" value="KAF6032520.1"/>
    <property type="molecule type" value="Genomic_DNA"/>
</dbReference>
<reference evidence="3 4" key="1">
    <citation type="submission" date="2019-09" db="EMBL/GenBank/DDBJ databases">
        <authorList>
            <person name="Raiko M."/>
            <person name="Komissarov A."/>
            <person name="Rhodes A."/>
            <person name="Kliver S."/>
            <person name="Lim-Fong G."/>
            <person name="Kwan J."/>
            <person name="O'Brien S.J."/>
            <person name="Lopez J.V."/>
        </authorList>
    </citation>
    <scope>NUCLEOTIDE SEQUENCE [LARGE SCALE GENOMIC DNA]</scope>
    <source>
        <strain evidence="3">Kwan_BN1</strain>
    </source>
</reference>
<accession>A0A7J7KTZ3</accession>
<gene>
    <name evidence="3" type="ORF">EB796_000140</name>
    <name evidence="2" type="ORF">EB796_009121</name>
</gene>
<comment type="caution">
    <text evidence="3">The sequence shown here is derived from an EMBL/GenBank/DDBJ whole genome shotgun (WGS) entry which is preliminary data.</text>
</comment>